<gene>
    <name evidence="3" type="ORF">CIK00_03325</name>
</gene>
<dbReference type="GO" id="GO:0005694">
    <property type="term" value="C:chromosome"/>
    <property type="evidence" value="ECO:0007669"/>
    <property type="project" value="InterPro"/>
</dbReference>
<dbReference type="GeneID" id="69966787"/>
<dbReference type="RefSeq" id="WP_101767515.1">
    <property type="nucleotide sequence ID" value="NZ_BPPU01000003.1"/>
</dbReference>
<dbReference type="Gene3D" id="3.30.65.10">
    <property type="entry name" value="Bacterial Topoisomerase I, domain 1"/>
    <property type="match status" value="2"/>
</dbReference>
<evidence type="ECO:0000259" key="2">
    <source>
        <dbReference type="Pfam" id="PF01396"/>
    </source>
</evidence>
<dbReference type="Pfam" id="PF01396">
    <property type="entry name" value="Zn_ribbon_Top1"/>
    <property type="match status" value="2"/>
</dbReference>
<name>A0A2N4UWD0_9GAMM</name>
<accession>A0A2N4UWD0</accession>
<evidence type="ECO:0000256" key="1">
    <source>
        <dbReference type="SAM" id="MobiDB-lite"/>
    </source>
</evidence>
<feature type="domain" description="DNA topoisomerase type IA zn finger" evidence="2">
    <location>
        <begin position="196"/>
        <end position="230"/>
    </location>
</feature>
<evidence type="ECO:0000313" key="3">
    <source>
        <dbReference type="EMBL" id="PLC59313.1"/>
    </source>
</evidence>
<feature type="region of interest" description="Disordered" evidence="1">
    <location>
        <begin position="27"/>
        <end position="51"/>
    </location>
</feature>
<dbReference type="InterPro" id="IPR013498">
    <property type="entry name" value="Topo_IA_Znf"/>
</dbReference>
<proteinExistence type="predicted"/>
<dbReference type="GO" id="GO:0003916">
    <property type="term" value="F:DNA topoisomerase activity"/>
    <property type="evidence" value="ECO:0007669"/>
    <property type="project" value="InterPro"/>
</dbReference>
<evidence type="ECO:0000313" key="4">
    <source>
        <dbReference type="Proteomes" id="UP000234420"/>
    </source>
</evidence>
<reference evidence="3 4" key="1">
    <citation type="journal article" date="2018" name="Syst. Appl. Microbiol.">
        <title>Photobacterium carnosum sp. nov., isolated from spoiled modified atmosphere packaged poultry meat.</title>
        <authorList>
            <person name="Hilgarth M."/>
            <person name="Fuertes S."/>
            <person name="Ehrmann M."/>
            <person name="Vogel R.F."/>
        </authorList>
    </citation>
    <scope>NUCLEOTIDE SEQUENCE [LARGE SCALE GENOMIC DNA]</scope>
    <source>
        <strain evidence="3 4">TMW 2.2021</strain>
    </source>
</reference>
<feature type="domain" description="DNA topoisomerase type IA zn finger" evidence="2">
    <location>
        <begin position="140"/>
        <end position="175"/>
    </location>
</feature>
<dbReference type="EMBL" id="NPIB01000002">
    <property type="protein sequence ID" value="PLC59313.1"/>
    <property type="molecule type" value="Genomic_DNA"/>
</dbReference>
<dbReference type="SUPFAM" id="SSF57783">
    <property type="entry name" value="Zinc beta-ribbon"/>
    <property type="match status" value="2"/>
</dbReference>
<sequence>MDMTLLILFLVPLLIIGKLVQIKRDKGKRRVEEQAPNANSIPTNTNNPGSSVNVTIKSNLTSEPKTQISLSNNDICDRCGGALHPITIMNGELKGFTILMCEHIACKRNEIALSSAKNVKRQQLKSKKLKVKKKPVTNKQCPECGSGLSFKKGKRGKLSGATFWGCDNFPKCCYHSIITLPKNNDKDKSIPVTNKQCPECGSGLSFRRGKRGKLAHMDFWGCDNFPKCRHYEIAE</sequence>
<keyword evidence="4" id="KW-1185">Reference proteome</keyword>
<dbReference type="GO" id="GO:0006265">
    <property type="term" value="P:DNA topological change"/>
    <property type="evidence" value="ECO:0007669"/>
    <property type="project" value="InterPro"/>
</dbReference>
<comment type="caution">
    <text evidence="3">The sequence shown here is derived from an EMBL/GenBank/DDBJ whole genome shotgun (WGS) entry which is preliminary data.</text>
</comment>
<organism evidence="3 4">
    <name type="scientific">Photobacterium carnosum</name>
    <dbReference type="NCBI Taxonomy" id="2023717"/>
    <lineage>
        <taxon>Bacteria</taxon>
        <taxon>Pseudomonadati</taxon>
        <taxon>Pseudomonadota</taxon>
        <taxon>Gammaproteobacteria</taxon>
        <taxon>Vibrionales</taxon>
        <taxon>Vibrionaceae</taxon>
        <taxon>Photobacterium</taxon>
    </lineage>
</organism>
<protein>
    <recommendedName>
        <fullName evidence="2">DNA topoisomerase type IA zn finger domain-containing protein</fullName>
    </recommendedName>
</protein>
<feature type="compositionally biased region" description="Polar residues" evidence="1">
    <location>
        <begin position="36"/>
        <end position="51"/>
    </location>
</feature>
<dbReference type="GO" id="GO:0003677">
    <property type="term" value="F:DNA binding"/>
    <property type="evidence" value="ECO:0007669"/>
    <property type="project" value="InterPro"/>
</dbReference>
<dbReference type="Proteomes" id="UP000234420">
    <property type="component" value="Unassembled WGS sequence"/>
</dbReference>
<dbReference type="AlphaFoldDB" id="A0A2N4UWD0"/>